<dbReference type="Proteomes" id="UP000501690">
    <property type="component" value="Linkage Group LG2"/>
</dbReference>
<gene>
    <name evidence="1" type="ORF">DEO72_LG2g2603</name>
</gene>
<dbReference type="EMBL" id="CP039346">
    <property type="protein sequence ID" value="QCD82268.1"/>
    <property type="molecule type" value="Genomic_DNA"/>
</dbReference>
<protein>
    <submittedName>
        <fullName evidence="1">Uncharacterized protein</fullName>
    </submittedName>
</protein>
<dbReference type="AlphaFoldDB" id="A0A4D6L1A2"/>
<proteinExistence type="predicted"/>
<accession>A0A4D6L1A2</accession>
<evidence type="ECO:0000313" key="2">
    <source>
        <dbReference type="Proteomes" id="UP000501690"/>
    </source>
</evidence>
<keyword evidence="2" id="KW-1185">Reference proteome</keyword>
<name>A0A4D6L1A2_VIGUN</name>
<sequence>MPMSTTPTTVDGRNTPIVVSHSFFYVCTLLQSQPHFQTRATTSSPKVMTSLASWPARSTGDGFKRYQVADHHDTPNVPLPSSASHIRSGTRAVVLYCCALNYAAPLSPSLFELRLVDGIVADNFLFFSALPFCVKRMFKMKVIMEGLGGGESVE</sequence>
<reference evidence="1 2" key="1">
    <citation type="submission" date="2019-04" db="EMBL/GenBank/DDBJ databases">
        <title>An improved genome assembly and genetic linkage map for asparagus bean, Vigna unguiculata ssp. sesquipedialis.</title>
        <authorList>
            <person name="Xia Q."/>
            <person name="Zhang R."/>
            <person name="Dong Y."/>
        </authorList>
    </citation>
    <scope>NUCLEOTIDE SEQUENCE [LARGE SCALE GENOMIC DNA]</scope>
    <source>
        <tissue evidence="1">Leaf</tissue>
    </source>
</reference>
<organism evidence="1 2">
    <name type="scientific">Vigna unguiculata</name>
    <name type="common">Cowpea</name>
    <dbReference type="NCBI Taxonomy" id="3917"/>
    <lineage>
        <taxon>Eukaryota</taxon>
        <taxon>Viridiplantae</taxon>
        <taxon>Streptophyta</taxon>
        <taxon>Embryophyta</taxon>
        <taxon>Tracheophyta</taxon>
        <taxon>Spermatophyta</taxon>
        <taxon>Magnoliopsida</taxon>
        <taxon>eudicotyledons</taxon>
        <taxon>Gunneridae</taxon>
        <taxon>Pentapetalae</taxon>
        <taxon>rosids</taxon>
        <taxon>fabids</taxon>
        <taxon>Fabales</taxon>
        <taxon>Fabaceae</taxon>
        <taxon>Papilionoideae</taxon>
        <taxon>50 kb inversion clade</taxon>
        <taxon>NPAAA clade</taxon>
        <taxon>indigoferoid/millettioid clade</taxon>
        <taxon>Phaseoleae</taxon>
        <taxon>Vigna</taxon>
    </lineage>
</organism>
<evidence type="ECO:0000313" key="1">
    <source>
        <dbReference type="EMBL" id="QCD82268.1"/>
    </source>
</evidence>